<protein>
    <submittedName>
        <fullName evidence="3">XRE family transcriptional regulator</fullName>
    </submittedName>
</protein>
<accession>A0A0B2JIZ0</accession>
<comment type="caution">
    <text evidence="3">The sequence shown here is derived from an EMBL/GenBank/DDBJ whole genome shotgun (WGS) entry which is preliminary data.</text>
</comment>
<feature type="domain" description="HTH cro/C1-type" evidence="2">
    <location>
        <begin position="8"/>
        <end position="61"/>
    </location>
</feature>
<dbReference type="STRING" id="82374.NZ47_13725"/>
<dbReference type="InterPro" id="IPR010982">
    <property type="entry name" value="Lambda_DNA-bd_dom_sf"/>
</dbReference>
<dbReference type="AlphaFoldDB" id="A0A0B2JIZ0"/>
<dbReference type="Gene3D" id="1.10.260.40">
    <property type="entry name" value="lambda repressor-like DNA-binding domains"/>
    <property type="match status" value="1"/>
</dbReference>
<dbReference type="CDD" id="cd00093">
    <property type="entry name" value="HTH_XRE"/>
    <property type="match status" value="1"/>
</dbReference>
<dbReference type="EMBL" id="JSCE01000254">
    <property type="protein sequence ID" value="KHM46321.1"/>
    <property type="molecule type" value="Genomic_DNA"/>
</dbReference>
<reference evidence="3 4" key="1">
    <citation type="journal article" date="2013" name="PLoS ONE">
        <title>Identification and characterization of three novel lipases belonging to families II and V from Anaerovibrio lipolyticus 5ST.</title>
        <authorList>
            <person name="Prive F."/>
            <person name="Kaderbhai N.N."/>
            <person name="Girdwood S."/>
            <person name="Worgan H.J."/>
            <person name="Pinloche E."/>
            <person name="Scollan N.D."/>
            <person name="Huws S.A."/>
            <person name="Newbold C.J."/>
        </authorList>
    </citation>
    <scope>NUCLEOTIDE SEQUENCE [LARGE SCALE GENOMIC DNA]</scope>
    <source>
        <strain evidence="3 4">5S</strain>
    </source>
</reference>
<dbReference type="PANTHER" id="PTHR46558:SF14">
    <property type="entry name" value="HTH-TYPE TRANSCRIPTIONAL REGULATOR ANSR"/>
    <property type="match status" value="1"/>
</dbReference>
<keyword evidence="4" id="KW-1185">Reference proteome</keyword>
<evidence type="ECO:0000313" key="4">
    <source>
        <dbReference type="Proteomes" id="UP000030993"/>
    </source>
</evidence>
<dbReference type="PROSITE" id="PS50943">
    <property type="entry name" value="HTH_CROC1"/>
    <property type="match status" value="1"/>
</dbReference>
<dbReference type="Proteomes" id="UP000030993">
    <property type="component" value="Unassembled WGS sequence"/>
</dbReference>
<proteinExistence type="predicted"/>
<dbReference type="PANTHER" id="PTHR46558">
    <property type="entry name" value="TRACRIPTIONAL REGULATORY PROTEIN-RELATED-RELATED"/>
    <property type="match status" value="1"/>
</dbReference>
<dbReference type="Pfam" id="PF01381">
    <property type="entry name" value="HTH_3"/>
    <property type="match status" value="1"/>
</dbReference>
<name>A0A0B2JIZ0_9FIRM</name>
<evidence type="ECO:0000259" key="2">
    <source>
        <dbReference type="PROSITE" id="PS50943"/>
    </source>
</evidence>
<dbReference type="GO" id="GO:0003677">
    <property type="term" value="F:DNA binding"/>
    <property type="evidence" value="ECO:0007669"/>
    <property type="project" value="UniProtKB-KW"/>
</dbReference>
<sequence length="116" mass="13228">MDITASRLRELRKIKQLSQEDVAKYLGITRTAYNKYESGDIKPVRKLNELAVLFNVSVDYLLGREESTLESKVREVSPHISGQLQKYLDLSDSGKDIVDITLNAVYDQENNPNEPQ</sequence>
<dbReference type="eggNOG" id="COG1396">
    <property type="taxonomic scope" value="Bacteria"/>
</dbReference>
<evidence type="ECO:0000256" key="1">
    <source>
        <dbReference type="ARBA" id="ARBA00023125"/>
    </source>
</evidence>
<keyword evidence="1" id="KW-0238">DNA-binding</keyword>
<dbReference type="InterPro" id="IPR001387">
    <property type="entry name" value="Cro/C1-type_HTH"/>
</dbReference>
<dbReference type="SUPFAM" id="SSF47413">
    <property type="entry name" value="lambda repressor-like DNA-binding domains"/>
    <property type="match status" value="1"/>
</dbReference>
<evidence type="ECO:0000313" key="3">
    <source>
        <dbReference type="EMBL" id="KHM46321.1"/>
    </source>
</evidence>
<organism evidence="3 4">
    <name type="scientific">Anaerovibrio lipolyticus</name>
    <dbReference type="NCBI Taxonomy" id="82374"/>
    <lineage>
        <taxon>Bacteria</taxon>
        <taxon>Bacillati</taxon>
        <taxon>Bacillota</taxon>
        <taxon>Negativicutes</taxon>
        <taxon>Selenomonadales</taxon>
        <taxon>Selenomonadaceae</taxon>
        <taxon>Anaerovibrio</taxon>
    </lineage>
</organism>
<gene>
    <name evidence="3" type="ORF">NZ47_13725</name>
</gene>
<dbReference type="RefSeq" id="WP_039212212.1">
    <property type="nucleotide sequence ID" value="NZ_JSCE01000254.1"/>
</dbReference>
<dbReference type="SMART" id="SM00530">
    <property type="entry name" value="HTH_XRE"/>
    <property type="match status" value="1"/>
</dbReference>